<accession>A0ABD6ES01</accession>
<comment type="similarity">
    <text evidence="3">Belongs to the TRAP-delta family.</text>
</comment>
<evidence type="ECO:0000256" key="6">
    <source>
        <dbReference type="ARBA" id="ARBA00022499"/>
    </source>
</evidence>
<keyword evidence="7" id="KW-0812">Transmembrane</keyword>
<dbReference type="AlphaFoldDB" id="A0ABD6ES01"/>
<evidence type="ECO:0000256" key="12">
    <source>
        <dbReference type="ARBA" id="ARBA00023136"/>
    </source>
</evidence>
<keyword evidence="13" id="KW-1015">Disulfide bond</keyword>
<evidence type="ECO:0000256" key="10">
    <source>
        <dbReference type="ARBA" id="ARBA00022843"/>
    </source>
</evidence>
<keyword evidence="11" id="KW-1133">Transmembrane helix</keyword>
<evidence type="ECO:0000256" key="13">
    <source>
        <dbReference type="ARBA" id="ARBA00023157"/>
    </source>
</evidence>
<dbReference type="EMBL" id="JBGFUD010006362">
    <property type="protein sequence ID" value="MFH4980949.1"/>
    <property type="molecule type" value="Genomic_DNA"/>
</dbReference>
<feature type="signal peptide" evidence="15">
    <location>
        <begin position="1"/>
        <end position="17"/>
    </location>
</feature>
<evidence type="ECO:0000256" key="7">
    <source>
        <dbReference type="ARBA" id="ARBA00022692"/>
    </source>
</evidence>
<keyword evidence="17" id="KW-1185">Reference proteome</keyword>
<organism evidence="16 17">
    <name type="scientific">Gnathostoma spinigerum</name>
    <dbReference type="NCBI Taxonomy" id="75299"/>
    <lineage>
        <taxon>Eukaryota</taxon>
        <taxon>Metazoa</taxon>
        <taxon>Ecdysozoa</taxon>
        <taxon>Nematoda</taxon>
        <taxon>Chromadorea</taxon>
        <taxon>Rhabditida</taxon>
        <taxon>Spirurina</taxon>
        <taxon>Gnathostomatomorpha</taxon>
        <taxon>Gnathostomatoidea</taxon>
        <taxon>Gnathostomatidae</taxon>
        <taxon>Gnathostoma</taxon>
    </lineage>
</organism>
<keyword evidence="6" id="KW-1017">Isopeptide bond</keyword>
<keyword evidence="8 15" id="KW-0732">Signal</keyword>
<dbReference type="InterPro" id="IPR008855">
    <property type="entry name" value="TRAP-delta"/>
</dbReference>
<keyword evidence="12" id="KW-0472">Membrane</keyword>
<comment type="subcellular location">
    <subcellularLocation>
        <location evidence="2">Endoplasmic reticulum membrane</location>
        <topology evidence="2">Single-pass type I membrane protein</topology>
    </subcellularLocation>
</comment>
<dbReference type="Pfam" id="PF05404">
    <property type="entry name" value="TRAP-delta"/>
    <property type="match status" value="1"/>
</dbReference>
<dbReference type="PANTHER" id="PTHR12731:SF1">
    <property type="entry name" value="TRANSLOCON-ASSOCIATED PROTEIN SUBUNIT DELTA"/>
    <property type="match status" value="1"/>
</dbReference>
<evidence type="ECO:0000256" key="15">
    <source>
        <dbReference type="SAM" id="SignalP"/>
    </source>
</evidence>
<evidence type="ECO:0000256" key="8">
    <source>
        <dbReference type="ARBA" id="ARBA00022729"/>
    </source>
</evidence>
<proteinExistence type="inferred from homology"/>
<reference evidence="16 17" key="1">
    <citation type="submission" date="2024-08" db="EMBL/GenBank/DDBJ databases">
        <title>Gnathostoma spinigerum genome.</title>
        <authorList>
            <person name="Gonzalez-Bertolin B."/>
            <person name="Monzon S."/>
            <person name="Zaballos A."/>
            <person name="Jimenez P."/>
            <person name="Dekumyoy P."/>
            <person name="Varona S."/>
            <person name="Cuesta I."/>
            <person name="Sumanam S."/>
            <person name="Adisakwattana P."/>
            <person name="Gasser R.B."/>
            <person name="Hernandez-Gonzalez A."/>
            <person name="Young N.D."/>
            <person name="Perteguer M.J."/>
        </authorList>
    </citation>
    <scope>NUCLEOTIDE SEQUENCE [LARGE SCALE GENOMIC DNA]</scope>
    <source>
        <strain evidence="16">AL3</strain>
        <tissue evidence="16">Liver</tissue>
    </source>
</reference>
<evidence type="ECO:0000256" key="1">
    <source>
        <dbReference type="ARBA" id="ARBA00002838"/>
    </source>
</evidence>
<evidence type="ECO:0000256" key="4">
    <source>
        <dbReference type="ARBA" id="ARBA00011819"/>
    </source>
</evidence>
<evidence type="ECO:0000256" key="2">
    <source>
        <dbReference type="ARBA" id="ARBA00004115"/>
    </source>
</evidence>
<protein>
    <recommendedName>
        <fullName evidence="5">Translocon-associated protein subunit delta</fullName>
    </recommendedName>
    <alternativeName>
        <fullName evidence="14">Signal sequence receptor subunit delta</fullName>
    </alternativeName>
</protein>
<evidence type="ECO:0000313" key="16">
    <source>
        <dbReference type="EMBL" id="MFH4980949.1"/>
    </source>
</evidence>
<comment type="caution">
    <text evidence="16">The sequence shown here is derived from an EMBL/GenBank/DDBJ whole genome shotgun (WGS) entry which is preliminary data.</text>
</comment>
<sequence length="167" mass="18643">MKTVCLFLILVVRSVAGATCESPKFSSTTFSTTDAFFHFSTTYIIEFTLQCAKNVKDMAVYAVVNGKVYQAAVSEETSKYQVSWQLDHAASFAQTMSVQIFDEDGFAAYRKAERSENNTQKVKPLFTIELKHPGVSKNFPVASETVVTLLIFTGLYFAYSYKSQLTS</sequence>
<evidence type="ECO:0000256" key="14">
    <source>
        <dbReference type="ARBA" id="ARBA00031791"/>
    </source>
</evidence>
<evidence type="ECO:0000313" key="17">
    <source>
        <dbReference type="Proteomes" id="UP001608902"/>
    </source>
</evidence>
<evidence type="ECO:0000256" key="3">
    <source>
        <dbReference type="ARBA" id="ARBA00009294"/>
    </source>
</evidence>
<comment type="function">
    <text evidence="1">TRAP proteins are part of a complex whose function is to bind calcium to the ER membrane and thereby regulate the retention of ER resident proteins.</text>
</comment>
<comment type="subunit">
    <text evidence="4">Heterotetramer of TRAP-alpha, TRAP-beta, TRAP-delta and TRAP-gamma.</text>
</comment>
<dbReference type="GO" id="GO:0005789">
    <property type="term" value="C:endoplasmic reticulum membrane"/>
    <property type="evidence" value="ECO:0007669"/>
    <property type="project" value="UniProtKB-SubCell"/>
</dbReference>
<evidence type="ECO:0000256" key="9">
    <source>
        <dbReference type="ARBA" id="ARBA00022824"/>
    </source>
</evidence>
<keyword evidence="9" id="KW-0256">Endoplasmic reticulum</keyword>
<dbReference type="Proteomes" id="UP001608902">
    <property type="component" value="Unassembled WGS sequence"/>
</dbReference>
<evidence type="ECO:0000256" key="5">
    <source>
        <dbReference type="ARBA" id="ARBA00014387"/>
    </source>
</evidence>
<dbReference type="PANTHER" id="PTHR12731">
    <property type="entry name" value="TRANSLOCON-ASSOCIATED PROTEIN, DELTA SUBUNIT"/>
    <property type="match status" value="1"/>
</dbReference>
<keyword evidence="10" id="KW-0832">Ubl conjugation</keyword>
<evidence type="ECO:0000256" key="11">
    <source>
        <dbReference type="ARBA" id="ARBA00022989"/>
    </source>
</evidence>
<name>A0ABD6ES01_9BILA</name>
<feature type="chain" id="PRO_5044875663" description="Translocon-associated protein subunit delta" evidence="15">
    <location>
        <begin position="18"/>
        <end position="167"/>
    </location>
</feature>
<gene>
    <name evidence="16" type="ORF">AB6A40_007658</name>
</gene>